<accession>A0AAN7YXG5</accession>
<reference evidence="1 2" key="1">
    <citation type="submission" date="2023-10" db="EMBL/GenBank/DDBJ databases">
        <title>Draft genome sequence of Xylaria bambusicola isolate GMP-LS, the root and basal stem rot pathogen of sugarcane in Indonesia.</title>
        <authorList>
            <person name="Selvaraj P."/>
            <person name="Muralishankar V."/>
            <person name="Muruganantham S."/>
            <person name="Sp S."/>
            <person name="Haryani S."/>
            <person name="Lau K.J.X."/>
            <person name="Naqvi N.I."/>
        </authorList>
    </citation>
    <scope>NUCLEOTIDE SEQUENCE [LARGE SCALE GENOMIC DNA]</scope>
    <source>
        <strain evidence="1">GMP-LS</strain>
    </source>
</reference>
<proteinExistence type="predicted"/>
<dbReference type="EMBL" id="JAWHQM010000011">
    <property type="protein sequence ID" value="KAK5629360.1"/>
    <property type="molecule type" value="Genomic_DNA"/>
</dbReference>
<evidence type="ECO:0000313" key="1">
    <source>
        <dbReference type="EMBL" id="KAK5629360.1"/>
    </source>
</evidence>
<organism evidence="1 2">
    <name type="scientific">Xylaria bambusicola</name>
    <dbReference type="NCBI Taxonomy" id="326684"/>
    <lineage>
        <taxon>Eukaryota</taxon>
        <taxon>Fungi</taxon>
        <taxon>Dikarya</taxon>
        <taxon>Ascomycota</taxon>
        <taxon>Pezizomycotina</taxon>
        <taxon>Sordariomycetes</taxon>
        <taxon>Xylariomycetidae</taxon>
        <taxon>Xylariales</taxon>
        <taxon>Xylariaceae</taxon>
        <taxon>Xylaria</taxon>
    </lineage>
</organism>
<dbReference type="Proteomes" id="UP001305414">
    <property type="component" value="Unassembled WGS sequence"/>
</dbReference>
<evidence type="ECO:0000313" key="2">
    <source>
        <dbReference type="Proteomes" id="UP001305414"/>
    </source>
</evidence>
<name>A0AAN7YXG5_9PEZI</name>
<dbReference type="AlphaFoldDB" id="A0AAN7YXG5"/>
<keyword evidence="2" id="KW-1185">Reference proteome</keyword>
<sequence length="97" mass="10744">MVAASRDGIASYQKDTRALSLNVPAATGFGKSYDFWGSTEPQVDDEGGYRDALKTVLDNIVLLTLLPCNVLCKMPKKSWARIGKARISFQKYMVKLL</sequence>
<comment type="caution">
    <text evidence="1">The sequence shown here is derived from an EMBL/GenBank/DDBJ whole genome shotgun (WGS) entry which is preliminary data.</text>
</comment>
<gene>
    <name evidence="1" type="ORF">RRF57_005075</name>
</gene>
<protein>
    <submittedName>
        <fullName evidence="1">Uncharacterized protein</fullName>
    </submittedName>
</protein>